<gene>
    <name evidence="5" type="primary">yvoA</name>
    <name evidence="5" type="ORF">Mco01_58020</name>
</gene>
<keyword evidence="6" id="KW-1185">Reference proteome</keyword>
<dbReference type="CDD" id="cd07377">
    <property type="entry name" value="WHTH_GntR"/>
    <property type="match status" value="1"/>
</dbReference>
<evidence type="ECO:0000313" key="5">
    <source>
        <dbReference type="EMBL" id="GIH42802.1"/>
    </source>
</evidence>
<evidence type="ECO:0000256" key="3">
    <source>
        <dbReference type="ARBA" id="ARBA00023163"/>
    </source>
</evidence>
<accession>A0ABQ4G708</accession>
<dbReference type="InterPro" id="IPR036390">
    <property type="entry name" value="WH_DNA-bd_sf"/>
</dbReference>
<dbReference type="Proteomes" id="UP000603904">
    <property type="component" value="Unassembled WGS sequence"/>
</dbReference>
<dbReference type="Pfam" id="PF00392">
    <property type="entry name" value="GntR"/>
    <property type="match status" value="1"/>
</dbReference>
<dbReference type="InterPro" id="IPR028978">
    <property type="entry name" value="Chorismate_lyase_/UTRA_dom_sf"/>
</dbReference>
<dbReference type="SMART" id="SM00866">
    <property type="entry name" value="UTRA"/>
    <property type="match status" value="1"/>
</dbReference>
<feature type="domain" description="HTH gntR-type" evidence="4">
    <location>
        <begin position="8"/>
        <end position="75"/>
    </location>
</feature>
<keyword evidence="1" id="KW-0805">Transcription regulation</keyword>
<evidence type="ECO:0000313" key="6">
    <source>
        <dbReference type="Proteomes" id="UP000603904"/>
    </source>
</evidence>
<dbReference type="InterPro" id="IPR011663">
    <property type="entry name" value="UTRA"/>
</dbReference>
<dbReference type="InterPro" id="IPR036388">
    <property type="entry name" value="WH-like_DNA-bd_sf"/>
</dbReference>
<dbReference type="EMBL" id="BOOC01000033">
    <property type="protein sequence ID" value="GIH42802.1"/>
    <property type="molecule type" value="Genomic_DNA"/>
</dbReference>
<dbReference type="RefSeq" id="WP_204059984.1">
    <property type="nucleotide sequence ID" value="NZ_BAAAGP010000050.1"/>
</dbReference>
<dbReference type="PRINTS" id="PR00035">
    <property type="entry name" value="HTHGNTR"/>
</dbReference>
<dbReference type="Gene3D" id="1.10.10.10">
    <property type="entry name" value="Winged helix-like DNA-binding domain superfamily/Winged helix DNA-binding domain"/>
    <property type="match status" value="1"/>
</dbReference>
<protein>
    <submittedName>
        <fullName evidence="5">HTH-type transcriptional repressor YvoA</fullName>
    </submittedName>
</protein>
<dbReference type="InterPro" id="IPR000524">
    <property type="entry name" value="Tscrpt_reg_HTH_GntR"/>
</dbReference>
<proteinExistence type="predicted"/>
<comment type="caution">
    <text evidence="5">The sequence shown here is derived from an EMBL/GenBank/DDBJ whole genome shotgun (WGS) entry which is preliminary data.</text>
</comment>
<dbReference type="SUPFAM" id="SSF64288">
    <property type="entry name" value="Chorismate lyase-like"/>
    <property type="match status" value="1"/>
</dbReference>
<keyword evidence="3" id="KW-0804">Transcription</keyword>
<evidence type="ECO:0000256" key="2">
    <source>
        <dbReference type="ARBA" id="ARBA00023125"/>
    </source>
</evidence>
<dbReference type="PROSITE" id="PS50949">
    <property type="entry name" value="HTH_GNTR"/>
    <property type="match status" value="1"/>
</dbReference>
<reference evidence="5 6" key="1">
    <citation type="submission" date="2021-01" db="EMBL/GenBank/DDBJ databases">
        <title>Whole genome shotgun sequence of Microbispora corallina NBRC 16416.</title>
        <authorList>
            <person name="Komaki H."/>
            <person name="Tamura T."/>
        </authorList>
    </citation>
    <scope>NUCLEOTIDE SEQUENCE [LARGE SCALE GENOMIC DNA]</scope>
    <source>
        <strain evidence="5 6">NBRC 16416</strain>
    </source>
</reference>
<sequence>MASTTNAGPKYDQVRAQLAERIRTDLRPGDALPSERELMEMFGISRMTVRKALAGLEAEGLVYRIHGSGTYVSETALVSKTLRLTSFSEDMRERGLRPGTRLLEAELVPATADVAQRLRLSPGTQVAHLRRLRLANQTPMALEEVYLPAELVPGLLDHDLSGSLYDVLDAAYGVRAVRARQVVQSTVVDDAQAELLEVPPRSPALIVGRVAVDARGRAVELGTTLYRGDRYAFDVTITREARS</sequence>
<evidence type="ECO:0000256" key="1">
    <source>
        <dbReference type="ARBA" id="ARBA00023015"/>
    </source>
</evidence>
<dbReference type="SUPFAM" id="SSF46785">
    <property type="entry name" value="Winged helix' DNA-binding domain"/>
    <property type="match status" value="1"/>
</dbReference>
<keyword evidence="2" id="KW-0238">DNA-binding</keyword>
<dbReference type="Pfam" id="PF07702">
    <property type="entry name" value="UTRA"/>
    <property type="match status" value="1"/>
</dbReference>
<organism evidence="5 6">
    <name type="scientific">Microbispora corallina</name>
    <dbReference type="NCBI Taxonomy" id="83302"/>
    <lineage>
        <taxon>Bacteria</taxon>
        <taxon>Bacillati</taxon>
        <taxon>Actinomycetota</taxon>
        <taxon>Actinomycetes</taxon>
        <taxon>Streptosporangiales</taxon>
        <taxon>Streptosporangiaceae</taxon>
        <taxon>Microbispora</taxon>
    </lineage>
</organism>
<dbReference type="Gene3D" id="3.40.1410.10">
    <property type="entry name" value="Chorismate lyase-like"/>
    <property type="match status" value="1"/>
</dbReference>
<evidence type="ECO:0000259" key="4">
    <source>
        <dbReference type="PROSITE" id="PS50949"/>
    </source>
</evidence>
<dbReference type="SMART" id="SM00345">
    <property type="entry name" value="HTH_GNTR"/>
    <property type="match status" value="1"/>
</dbReference>
<dbReference type="InterPro" id="IPR050679">
    <property type="entry name" value="Bact_HTH_transcr_reg"/>
</dbReference>
<dbReference type="PANTHER" id="PTHR44846">
    <property type="entry name" value="MANNOSYL-D-GLYCERATE TRANSPORT/METABOLISM SYSTEM REPRESSOR MNGR-RELATED"/>
    <property type="match status" value="1"/>
</dbReference>
<dbReference type="PANTHER" id="PTHR44846:SF1">
    <property type="entry name" value="MANNOSYL-D-GLYCERATE TRANSPORT_METABOLISM SYSTEM REPRESSOR MNGR-RELATED"/>
    <property type="match status" value="1"/>
</dbReference>
<name>A0ABQ4G708_9ACTN</name>